<evidence type="ECO:0000259" key="2">
    <source>
        <dbReference type="Pfam" id="PF20434"/>
    </source>
</evidence>
<dbReference type="InterPro" id="IPR049492">
    <property type="entry name" value="BD-FAE-like_dom"/>
</dbReference>
<dbReference type="PANTHER" id="PTHR48081">
    <property type="entry name" value="AB HYDROLASE SUPERFAMILY PROTEIN C4A8.06C"/>
    <property type="match status" value="1"/>
</dbReference>
<dbReference type="EMBL" id="CP024443">
    <property type="protein sequence ID" value="ATR78442.1"/>
    <property type="molecule type" value="Genomic_DNA"/>
</dbReference>
<name>A0A2D2LTU5_FAUOS</name>
<proteinExistence type="predicted"/>
<evidence type="ECO:0000313" key="4">
    <source>
        <dbReference type="Proteomes" id="UP000229340"/>
    </source>
</evidence>
<dbReference type="PANTHER" id="PTHR48081:SF9">
    <property type="entry name" value="CARBOXYLESTERASE"/>
    <property type="match status" value="1"/>
</dbReference>
<dbReference type="AlphaFoldDB" id="A0A2D2LTU5"/>
<evidence type="ECO:0000313" key="3">
    <source>
        <dbReference type="EMBL" id="ATR78442.1"/>
    </source>
</evidence>
<dbReference type="InterPro" id="IPR050300">
    <property type="entry name" value="GDXG_lipolytic_enzyme"/>
</dbReference>
<dbReference type="InterPro" id="IPR029058">
    <property type="entry name" value="AB_hydrolase_fold"/>
</dbReference>
<accession>A0A2D2LTU5</accession>
<dbReference type="SUPFAM" id="SSF53474">
    <property type="entry name" value="alpha/beta-Hydrolases"/>
    <property type="match status" value="1"/>
</dbReference>
<dbReference type="STRING" id="34062.AXE82_10615"/>
<dbReference type="Gene3D" id="3.40.50.1820">
    <property type="entry name" value="alpha/beta hydrolase"/>
    <property type="match status" value="1"/>
</dbReference>
<protein>
    <submittedName>
        <fullName evidence="3">Alpha/beta hydrolase</fullName>
    </submittedName>
</protein>
<reference evidence="4" key="1">
    <citation type="submission" date="2017-11" db="EMBL/GenBank/DDBJ databases">
        <title>Complete genome sequence of Moraxella osloensis NP7 isolated from human skin.</title>
        <authorList>
            <person name="Lee K."/>
            <person name="Lim J.Y."/>
            <person name="Hwang I."/>
        </authorList>
    </citation>
    <scope>NUCLEOTIDE SEQUENCE [LARGE SCALE GENOMIC DNA]</scope>
    <source>
        <strain evidence="4">NP7</strain>
    </source>
</reference>
<dbReference type="RefSeq" id="WP_100269748.1">
    <property type="nucleotide sequence ID" value="NZ_CP024443.1"/>
</dbReference>
<dbReference type="Proteomes" id="UP000229340">
    <property type="component" value="Chromosome"/>
</dbReference>
<dbReference type="GO" id="GO:0016787">
    <property type="term" value="F:hydrolase activity"/>
    <property type="evidence" value="ECO:0007669"/>
    <property type="project" value="UniProtKB-KW"/>
</dbReference>
<dbReference type="Pfam" id="PF20434">
    <property type="entry name" value="BD-FAE"/>
    <property type="match status" value="1"/>
</dbReference>
<keyword evidence="1 3" id="KW-0378">Hydrolase</keyword>
<feature type="domain" description="BD-FAE-like" evidence="2">
    <location>
        <begin position="80"/>
        <end position="174"/>
    </location>
</feature>
<gene>
    <name evidence="3" type="ORF">NP7_03730</name>
</gene>
<evidence type="ECO:0000256" key="1">
    <source>
        <dbReference type="ARBA" id="ARBA00022801"/>
    </source>
</evidence>
<organism evidence="3 4">
    <name type="scientific">Faucicola osloensis</name>
    <name type="common">Moraxella osloensis</name>
    <dbReference type="NCBI Taxonomy" id="34062"/>
    <lineage>
        <taxon>Bacteria</taxon>
        <taxon>Pseudomonadati</taxon>
        <taxon>Pseudomonadota</taxon>
        <taxon>Gammaproteobacteria</taxon>
        <taxon>Moraxellales</taxon>
        <taxon>Moraxellaceae</taxon>
        <taxon>Faucicola</taxon>
    </lineage>
</organism>
<sequence>MPNSSTYATKHLSSATVRLNKFKLGAAAVIAMVGLSLTGCHAMATKNAPIAAKADSTSTVSNGIKIIKNIAYGTDARQQLDIYTPADGQRHPVLIFVYGGSWQHGKRQTYGFVGKQFAKSGYTTVVVDYRLAPANVFPDYVLDTASAMGWVYRNIAQYGGNPNQLFVMGHSAGAFNVVSAVDDSRFWKTTGIPNKAILGVIGLAGPYDYDFRTGTTKVAFPADSTPQQVMPVYHIRQDVPPHLLVTGSKDRLVYPQNADSLQKALTQAGGNVERVQVPATHAGIVIGLATPLQSFYPTFNKVNDFMQRHLPTAQ</sequence>